<dbReference type="Proteomes" id="UP000254741">
    <property type="component" value="Unassembled WGS sequence"/>
</dbReference>
<evidence type="ECO:0000313" key="1">
    <source>
        <dbReference type="EMBL" id="SUG44900.1"/>
    </source>
</evidence>
<dbReference type="EMBL" id="UGXG01000001">
    <property type="protein sequence ID" value="SUG44900.1"/>
    <property type="molecule type" value="Genomic_DNA"/>
</dbReference>
<proteinExistence type="predicted"/>
<accession>A0A379T3T6</accession>
<protein>
    <submittedName>
        <fullName evidence="1">RemS</fullName>
    </submittedName>
</protein>
<evidence type="ECO:0000313" key="2">
    <source>
        <dbReference type="Proteomes" id="UP000254741"/>
    </source>
</evidence>
<organism evidence="1 2">
    <name type="scientific">Salmonella enterica subsp. arizonae</name>
    <dbReference type="NCBI Taxonomy" id="59203"/>
    <lineage>
        <taxon>Bacteria</taxon>
        <taxon>Pseudomonadati</taxon>
        <taxon>Pseudomonadota</taxon>
        <taxon>Gammaproteobacteria</taxon>
        <taxon>Enterobacterales</taxon>
        <taxon>Enterobacteriaceae</taxon>
        <taxon>Salmonella</taxon>
    </lineage>
</organism>
<gene>
    <name evidence="1" type="ORF">NCTC8297_00056</name>
</gene>
<reference evidence="1 2" key="1">
    <citation type="submission" date="2018-06" db="EMBL/GenBank/DDBJ databases">
        <authorList>
            <consortium name="Pathogen Informatics"/>
            <person name="Doyle S."/>
        </authorList>
    </citation>
    <scope>NUCLEOTIDE SEQUENCE [LARGE SCALE GENOMIC DNA]</scope>
    <source>
        <strain evidence="1 2">NCTC8297</strain>
    </source>
</reference>
<dbReference type="AlphaFoldDB" id="A0A379T3T6"/>
<sequence length="77" mass="8813">MQEMFCLMVCALEAKFHDFLGAIFMELELGDNFRGQYFTPYSVQCLMARMLMPGVRDTIRREGIALRQRSGLRAAGC</sequence>
<name>A0A379T3T6_SALER</name>